<name>A0A381RB11_9ZZZZ</name>
<dbReference type="AlphaFoldDB" id="A0A381RB11"/>
<accession>A0A381RB11</accession>
<sequence>VSVAPPESCLTGQIFSVGTDFAPATILRLDGGEEAYITGDRENQIRVLGGTVVTVCGELTTDARDVSTIEAQSFELRAVDGMTAYLGTLQEVDGGWQLNPERSGAPVPLSGVPEQLREAEGSLVWVAGTWEDETFSVKSFG</sequence>
<proteinExistence type="predicted"/>
<dbReference type="EMBL" id="UINC01001705">
    <property type="protein sequence ID" value="SUZ87037.1"/>
    <property type="molecule type" value="Genomic_DNA"/>
</dbReference>
<protein>
    <recommendedName>
        <fullName evidence="2">DUF5666 domain-containing protein</fullName>
    </recommendedName>
</protein>
<evidence type="ECO:0008006" key="2">
    <source>
        <dbReference type="Google" id="ProtNLM"/>
    </source>
</evidence>
<gene>
    <name evidence="1" type="ORF">METZ01_LOCUS39891</name>
</gene>
<organism evidence="1">
    <name type="scientific">marine metagenome</name>
    <dbReference type="NCBI Taxonomy" id="408172"/>
    <lineage>
        <taxon>unclassified sequences</taxon>
        <taxon>metagenomes</taxon>
        <taxon>ecological metagenomes</taxon>
    </lineage>
</organism>
<feature type="non-terminal residue" evidence="1">
    <location>
        <position position="1"/>
    </location>
</feature>
<evidence type="ECO:0000313" key="1">
    <source>
        <dbReference type="EMBL" id="SUZ87037.1"/>
    </source>
</evidence>
<reference evidence="1" key="1">
    <citation type="submission" date="2018-05" db="EMBL/GenBank/DDBJ databases">
        <authorList>
            <person name="Lanie J.A."/>
            <person name="Ng W.-L."/>
            <person name="Kazmierczak K.M."/>
            <person name="Andrzejewski T.M."/>
            <person name="Davidsen T.M."/>
            <person name="Wayne K.J."/>
            <person name="Tettelin H."/>
            <person name="Glass J.I."/>
            <person name="Rusch D."/>
            <person name="Podicherti R."/>
            <person name="Tsui H.-C.T."/>
            <person name="Winkler M.E."/>
        </authorList>
    </citation>
    <scope>NUCLEOTIDE SEQUENCE</scope>
</reference>
<feature type="non-terminal residue" evidence="1">
    <location>
        <position position="141"/>
    </location>
</feature>